<dbReference type="Proteomes" id="UP000002014">
    <property type="component" value="Chromosome"/>
</dbReference>
<accession>A8G6J4</accession>
<protein>
    <submittedName>
        <fullName evidence="1">Possible Type I restriction modification DNA s</fullName>
    </submittedName>
</protein>
<dbReference type="EMBL" id="CP000825">
    <property type="protein sequence ID" value="ABV51225.1"/>
    <property type="molecule type" value="Genomic_DNA"/>
</dbReference>
<sequence length="117" mass="14321">MIKLVKNFFMKEIINKKHNNNEPWFKWLTRELNSYEAFHDFESGKNPRDVAEDFISRNSIAISEVFEDFDEEDKDTLDQFLKLTECEMHVFRILEKQIELRNKIRFVDFKKRKKIKS</sequence>
<gene>
    <name evidence="1" type="ordered locus">P9215_16121</name>
</gene>
<evidence type="ECO:0000313" key="1">
    <source>
        <dbReference type="EMBL" id="ABV51225.1"/>
    </source>
</evidence>
<reference evidence="1 2" key="1">
    <citation type="journal article" date="2007" name="PLoS Genet.">
        <title>Patterns and implications of gene gain and loss in the evolution of Prochlorococcus.</title>
        <authorList>
            <person name="Kettler G.C."/>
            <person name="Martiny A.C."/>
            <person name="Huang K."/>
            <person name="Zucker J."/>
            <person name="Coleman M.L."/>
            <person name="Rodrigue S."/>
            <person name="Chen F."/>
            <person name="Lapidus A."/>
            <person name="Ferriera S."/>
            <person name="Johnson J."/>
            <person name="Steglich C."/>
            <person name="Church G.M."/>
            <person name="Richardson P."/>
            <person name="Chisholm S.W."/>
        </authorList>
    </citation>
    <scope>NUCLEOTIDE SEQUENCE [LARGE SCALE GENOMIC DNA]</scope>
    <source>
        <strain evidence="1 2">MIT 9215</strain>
    </source>
</reference>
<evidence type="ECO:0000313" key="2">
    <source>
        <dbReference type="Proteomes" id="UP000002014"/>
    </source>
</evidence>
<dbReference type="HOGENOM" id="CLU_2181561_0_0_3"/>
<name>A8G6J4_PROM2</name>
<dbReference type="AlphaFoldDB" id="A8G6J4"/>
<organism evidence="1 2">
    <name type="scientific">Prochlorococcus marinus (strain MIT 9215)</name>
    <dbReference type="NCBI Taxonomy" id="93060"/>
    <lineage>
        <taxon>Bacteria</taxon>
        <taxon>Bacillati</taxon>
        <taxon>Cyanobacteriota</taxon>
        <taxon>Cyanophyceae</taxon>
        <taxon>Synechococcales</taxon>
        <taxon>Prochlorococcaceae</taxon>
        <taxon>Prochlorococcus</taxon>
    </lineage>
</organism>
<dbReference type="KEGG" id="pmh:P9215_16121"/>
<dbReference type="eggNOG" id="ENOG50309CU">
    <property type="taxonomic scope" value="Bacteria"/>
</dbReference>
<proteinExistence type="predicted"/>